<evidence type="ECO:0000256" key="1">
    <source>
        <dbReference type="SAM" id="MobiDB-lite"/>
    </source>
</evidence>
<dbReference type="InterPro" id="IPR006119">
    <property type="entry name" value="Resolv_N"/>
</dbReference>
<dbReference type="SUPFAM" id="SSF53041">
    <property type="entry name" value="Resolvase-like"/>
    <property type="match status" value="1"/>
</dbReference>
<feature type="region of interest" description="Disordered" evidence="1">
    <location>
        <begin position="660"/>
        <end position="688"/>
    </location>
</feature>
<dbReference type="Proteomes" id="UP001017257">
    <property type="component" value="Chromosome"/>
</dbReference>
<evidence type="ECO:0000313" key="4">
    <source>
        <dbReference type="Proteomes" id="UP001017257"/>
    </source>
</evidence>
<keyword evidence="4" id="KW-1185">Reference proteome</keyword>
<dbReference type="InterPro" id="IPR050639">
    <property type="entry name" value="SSR_resolvase"/>
</dbReference>
<dbReference type="InterPro" id="IPR011109">
    <property type="entry name" value="DNA_bind_recombinase_dom"/>
</dbReference>
<organism evidence="3 4">
    <name type="scientific">Microvirga terrae</name>
    <dbReference type="NCBI Taxonomy" id="2740529"/>
    <lineage>
        <taxon>Bacteria</taxon>
        <taxon>Pseudomonadati</taxon>
        <taxon>Pseudomonadota</taxon>
        <taxon>Alphaproteobacteria</taxon>
        <taxon>Hyphomicrobiales</taxon>
        <taxon>Methylobacteriaceae</taxon>
        <taxon>Microvirga</taxon>
    </lineage>
</organism>
<protein>
    <submittedName>
        <fullName evidence="3">Recombinase family protein</fullName>
    </submittedName>
</protein>
<dbReference type="Pfam" id="PF13408">
    <property type="entry name" value="Zn_ribbon_recom"/>
    <property type="match status" value="1"/>
</dbReference>
<dbReference type="CDD" id="cd00338">
    <property type="entry name" value="Ser_Recombinase"/>
    <property type="match status" value="1"/>
</dbReference>
<evidence type="ECO:0000259" key="2">
    <source>
        <dbReference type="PROSITE" id="PS51736"/>
    </source>
</evidence>
<evidence type="ECO:0000313" key="3">
    <source>
        <dbReference type="EMBL" id="UVF18508.1"/>
    </source>
</evidence>
<dbReference type="Pfam" id="PF00239">
    <property type="entry name" value="Resolvase"/>
    <property type="match status" value="1"/>
</dbReference>
<dbReference type="SMART" id="SM00857">
    <property type="entry name" value="Resolvase"/>
    <property type="match status" value="1"/>
</dbReference>
<dbReference type="PANTHER" id="PTHR30461:SF23">
    <property type="entry name" value="DNA RECOMBINASE-RELATED"/>
    <property type="match status" value="1"/>
</dbReference>
<reference evidence="3" key="1">
    <citation type="submission" date="2022-08" db="EMBL/GenBank/DDBJ databases">
        <title>Microvirga terrae sp. nov., isolated from soil.</title>
        <authorList>
            <person name="Kim K.H."/>
            <person name="Seo Y.L."/>
            <person name="Kim J.M."/>
            <person name="Lee J.K."/>
            <person name="Han D.M."/>
            <person name="Jeon C.O."/>
        </authorList>
    </citation>
    <scope>NUCLEOTIDE SEQUENCE</scope>
    <source>
        <strain evidence="3">R24</strain>
    </source>
</reference>
<dbReference type="PROSITE" id="PS51736">
    <property type="entry name" value="RECOMBINASES_3"/>
    <property type="match status" value="1"/>
</dbReference>
<feature type="compositionally biased region" description="Polar residues" evidence="1">
    <location>
        <begin position="679"/>
        <end position="688"/>
    </location>
</feature>
<dbReference type="RefSeq" id="WP_173946113.1">
    <property type="nucleotide sequence ID" value="NZ_CP102845.1"/>
</dbReference>
<name>A0ABY5RND2_9HYPH</name>
<dbReference type="InterPro" id="IPR038109">
    <property type="entry name" value="DNA_bind_recomb_sf"/>
</dbReference>
<dbReference type="Gene3D" id="3.40.50.1390">
    <property type="entry name" value="Resolvase, N-terminal catalytic domain"/>
    <property type="match status" value="1"/>
</dbReference>
<proteinExistence type="predicted"/>
<accession>A0ABY5RND2</accession>
<feature type="domain" description="Resolvase/invertase-type recombinase catalytic" evidence="2">
    <location>
        <begin position="13"/>
        <end position="162"/>
    </location>
</feature>
<sequence>MTDKIQPHHLERKAILYVRQSSAHQVLHNRESSTLQYAMRDRLTMLGWAQIETVDDDLGRSAAGTTARAGFERMVAEVCLGKVGAVAAREVSRFARNSRDWQQLIEMCRVVDTVLIDQETVYAPRQGNDRLLLGLKGSLNEYELDLLRQRSLAARYEKARRGELLVTAPIGFVKAGDRWEKDPDRRVQDAIVLVFDKVAELGSARQALLWFHEHGLDLPARQPNGDVIWRRPNYATIHRMIENPIYGGAYAYGKTRVAGYDSSGMRGRICRKPRAEWLTLKPGTHEGYVDWERAEAIRRMVSDNVPTSRHHGAPKHGDALLAGLVRCRSCGRKLTVRYSGMKHNIPRYACCRGHRDNGEPRCIAFGGLRVDDAIEAALLQVVQPGAIAAAVAAEAEASSRRDQVREALTRDLEAVRYAADRAFRQYDAADPGNRLVAGELEARWNKALARVAEVEAKIAAHDAALRPAMEIAPISLARLADDLQAVWSAPTTDARLKKRIVRTVIREVIADIDADAGEILLMIHWAGGVHTELRLPRRRRGQRNSTSPDVLAAVRHLVLIANDDLIAGLLNRNKLVTGHGNRWTRERVTALRSHYRIPVYRPAPDGIEPWLNLTQAATHLGVSPKTLRLAAERGEITAIHPLADGPWIFSRADLGGSAANEVAQRAERSAKYPTGPHPDQQTLFPSMT</sequence>
<gene>
    <name evidence="3" type="ORF">HPT29_018750</name>
</gene>
<dbReference type="EMBL" id="CP102845">
    <property type="protein sequence ID" value="UVF18508.1"/>
    <property type="molecule type" value="Genomic_DNA"/>
</dbReference>
<dbReference type="InterPro" id="IPR036162">
    <property type="entry name" value="Resolvase-like_N_sf"/>
</dbReference>
<dbReference type="Gene3D" id="3.90.1750.20">
    <property type="entry name" value="Putative Large Serine Recombinase, Chain B, Domain 2"/>
    <property type="match status" value="1"/>
</dbReference>
<dbReference type="PANTHER" id="PTHR30461">
    <property type="entry name" value="DNA-INVERTASE FROM LAMBDOID PROPHAGE"/>
    <property type="match status" value="1"/>
</dbReference>
<dbReference type="InterPro" id="IPR025827">
    <property type="entry name" value="Zn_ribbon_recom_dom"/>
</dbReference>
<dbReference type="Pfam" id="PF07508">
    <property type="entry name" value="Recombinase"/>
    <property type="match status" value="1"/>
</dbReference>